<evidence type="ECO:0000256" key="1">
    <source>
        <dbReference type="ARBA" id="ARBA00004651"/>
    </source>
</evidence>
<dbReference type="Gene3D" id="3.30.460.20">
    <property type="entry name" value="CorA soluble domain-like"/>
    <property type="match status" value="1"/>
</dbReference>
<evidence type="ECO:0000256" key="8">
    <source>
        <dbReference type="SAM" id="Phobius"/>
    </source>
</evidence>
<keyword evidence="3" id="KW-0813">Transport</keyword>
<gene>
    <name evidence="9" type="ORF">RM445_15515</name>
</gene>
<evidence type="ECO:0000256" key="4">
    <source>
        <dbReference type="ARBA" id="ARBA00022475"/>
    </source>
</evidence>
<proteinExistence type="inferred from homology"/>
<dbReference type="PANTHER" id="PTHR46494:SF1">
    <property type="entry name" value="CORA FAMILY METAL ION TRANSPORTER (EUROFUNG)"/>
    <property type="match status" value="1"/>
</dbReference>
<feature type="transmembrane region" description="Helical" evidence="8">
    <location>
        <begin position="318"/>
        <end position="338"/>
    </location>
</feature>
<dbReference type="Gene3D" id="1.20.58.340">
    <property type="entry name" value="Magnesium transport protein CorA, transmembrane region"/>
    <property type="match status" value="2"/>
</dbReference>
<dbReference type="EMBL" id="JAVREJ010000010">
    <property type="protein sequence ID" value="MDT0350939.1"/>
    <property type="molecule type" value="Genomic_DNA"/>
</dbReference>
<comment type="subcellular location">
    <subcellularLocation>
        <location evidence="1">Cell membrane</location>
        <topology evidence="1">Multi-pass membrane protein</topology>
    </subcellularLocation>
</comment>
<keyword evidence="10" id="KW-1185">Reference proteome</keyword>
<evidence type="ECO:0000313" key="10">
    <source>
        <dbReference type="Proteomes" id="UP001183202"/>
    </source>
</evidence>
<keyword evidence="7 8" id="KW-0472">Membrane</keyword>
<dbReference type="InterPro" id="IPR045861">
    <property type="entry name" value="CorA_cytoplasmic_dom"/>
</dbReference>
<name>A0ABU2NCE7_9PSEU</name>
<keyword evidence="5 8" id="KW-0812">Transmembrane</keyword>
<keyword evidence="6 8" id="KW-1133">Transmembrane helix</keyword>
<comment type="caution">
    <text evidence="9">The sequence shown here is derived from an EMBL/GenBank/DDBJ whole genome shotgun (WGS) entry which is preliminary data.</text>
</comment>
<evidence type="ECO:0000256" key="7">
    <source>
        <dbReference type="ARBA" id="ARBA00023136"/>
    </source>
</evidence>
<dbReference type="PANTHER" id="PTHR46494">
    <property type="entry name" value="CORA FAMILY METAL ION TRANSPORTER (EUROFUNG)"/>
    <property type="match status" value="1"/>
</dbReference>
<sequence>MSVVDNAIYVDGRRKLAPSSLDTAFSALRSCSDEGRSFAWIGMLRPGKDEIDAVAREFGLHELAVEDTVNQHQRPKLERYGNTVFVVLRPARYVDPVEVIKLGELHLFLGPEFAITVRHADEPDLAVVRKHLEEDPELLAHGPYAVLWGVLDRVVDDYQPVLEGLQDDIDQIEEQVFGGDAAVSKRIYQLSREVIAFYRAVEPLRDIFAQLRWQFGKNGDTTDVELRRRMRDVEDHATRVLERVENFKTLLTNLVNVQATLVGQRQNEEMARLTEAGFEQNEQVKRISSWAAIAFAPTLVAGIYGMNFDSMPELHWALGYPFAILLMVLAGGLLWVLFKRNDWL</sequence>
<dbReference type="Proteomes" id="UP001183202">
    <property type="component" value="Unassembled WGS sequence"/>
</dbReference>
<evidence type="ECO:0000256" key="2">
    <source>
        <dbReference type="ARBA" id="ARBA00009765"/>
    </source>
</evidence>
<organism evidence="9 10">
    <name type="scientific">Pseudonocardia charpentierae</name>
    <dbReference type="NCBI Taxonomy" id="3075545"/>
    <lineage>
        <taxon>Bacteria</taxon>
        <taxon>Bacillati</taxon>
        <taxon>Actinomycetota</taxon>
        <taxon>Actinomycetes</taxon>
        <taxon>Pseudonocardiales</taxon>
        <taxon>Pseudonocardiaceae</taxon>
        <taxon>Pseudonocardia</taxon>
    </lineage>
</organism>
<evidence type="ECO:0000256" key="5">
    <source>
        <dbReference type="ARBA" id="ARBA00022692"/>
    </source>
</evidence>
<dbReference type="SUPFAM" id="SSF144083">
    <property type="entry name" value="Magnesium transport protein CorA, transmembrane region"/>
    <property type="match status" value="1"/>
</dbReference>
<dbReference type="InterPro" id="IPR002523">
    <property type="entry name" value="MgTranspt_CorA/ZnTranspt_ZntB"/>
</dbReference>
<protein>
    <submittedName>
        <fullName evidence="9">Magnesium and cobalt transport protein CorA</fullName>
    </submittedName>
</protein>
<evidence type="ECO:0000313" key="9">
    <source>
        <dbReference type="EMBL" id="MDT0350939.1"/>
    </source>
</evidence>
<dbReference type="CDD" id="cd12830">
    <property type="entry name" value="MtCorA-like"/>
    <property type="match status" value="1"/>
</dbReference>
<dbReference type="SUPFAM" id="SSF143865">
    <property type="entry name" value="CorA soluble domain-like"/>
    <property type="match status" value="1"/>
</dbReference>
<evidence type="ECO:0000256" key="3">
    <source>
        <dbReference type="ARBA" id="ARBA00022448"/>
    </source>
</evidence>
<comment type="similarity">
    <text evidence="2">Belongs to the CorA metal ion transporter (MIT) (TC 1.A.35) family.</text>
</comment>
<dbReference type="Pfam" id="PF01544">
    <property type="entry name" value="CorA"/>
    <property type="match status" value="1"/>
</dbReference>
<evidence type="ECO:0000256" key="6">
    <source>
        <dbReference type="ARBA" id="ARBA00022989"/>
    </source>
</evidence>
<reference evidence="10" key="1">
    <citation type="submission" date="2023-07" db="EMBL/GenBank/DDBJ databases">
        <title>30 novel species of actinomycetes from the DSMZ collection.</title>
        <authorList>
            <person name="Nouioui I."/>
        </authorList>
    </citation>
    <scope>NUCLEOTIDE SEQUENCE [LARGE SCALE GENOMIC DNA]</scope>
    <source>
        <strain evidence="10">DSM 45834</strain>
    </source>
</reference>
<keyword evidence="4" id="KW-1003">Cell membrane</keyword>
<accession>A0ABU2NCE7</accession>
<dbReference type="InterPro" id="IPR045863">
    <property type="entry name" value="CorA_TM1_TM2"/>
</dbReference>
<feature type="transmembrane region" description="Helical" evidence="8">
    <location>
        <begin position="287"/>
        <end position="306"/>
    </location>
</feature>